<evidence type="ECO:0000313" key="2">
    <source>
        <dbReference type="Proteomes" id="UP001570417"/>
    </source>
</evidence>
<reference evidence="1 2" key="1">
    <citation type="journal article" date="2024" name="ISME J.">
        <title>Tailless and filamentous prophages are predominant in marine Vibrio.</title>
        <authorList>
            <person name="Steensen K."/>
            <person name="Seneca J."/>
            <person name="Bartlau N."/>
            <person name="Yu X.A."/>
            <person name="Hussain F.A."/>
            <person name="Polz M.F."/>
        </authorList>
    </citation>
    <scope>NUCLEOTIDE SEQUENCE [LARGE SCALE GENOMIC DNA]</scope>
    <source>
        <strain evidence="1 2">10N.222.51.A1</strain>
    </source>
</reference>
<proteinExistence type="predicted"/>
<dbReference type="EMBL" id="JBFRUW010000015">
    <property type="protein sequence ID" value="MFA0567755.1"/>
    <property type="molecule type" value="Genomic_DNA"/>
</dbReference>
<evidence type="ECO:0000313" key="1">
    <source>
        <dbReference type="EMBL" id="MFA0567755.1"/>
    </source>
</evidence>
<comment type="caution">
    <text evidence="1">The sequence shown here is derived from an EMBL/GenBank/DDBJ whole genome shotgun (WGS) entry which is preliminary data.</text>
</comment>
<dbReference type="Proteomes" id="UP001570417">
    <property type="component" value="Unassembled WGS sequence"/>
</dbReference>
<dbReference type="InterPro" id="IPR021675">
    <property type="entry name" value="DUF3261"/>
</dbReference>
<dbReference type="RefSeq" id="WP_372265290.1">
    <property type="nucleotide sequence ID" value="NZ_JBFRUW010000015.1"/>
</dbReference>
<sequence length="194" mass="21875">MNALQPKGSSVTIEPGIDLTLPQPHELGYSVTASQLISATWEDKTHQLPVQLQVDVDKVILAGFSSWGTRILSLTYQDNQIDTDILTGLDQTLPQPEQILFNLMITLWPIDAWQQPLQAIGWYMVETNETRKIFDESDHAIIEITYQYPADAKPSDTQSDKLAKKVTFNHLTQGYKIKIQTLNSTIVNPPIKNE</sequence>
<protein>
    <submittedName>
        <fullName evidence="1">DUF3261 domain-containing protein</fullName>
    </submittedName>
</protein>
<keyword evidence="2" id="KW-1185">Reference proteome</keyword>
<name>A0ABV4N8M1_9VIBR</name>
<dbReference type="Pfam" id="PF11659">
    <property type="entry name" value="DUF3261"/>
    <property type="match status" value="1"/>
</dbReference>
<organism evidence="1 2">
    <name type="scientific">Vibrio gallaecicus</name>
    <dbReference type="NCBI Taxonomy" id="552386"/>
    <lineage>
        <taxon>Bacteria</taxon>
        <taxon>Pseudomonadati</taxon>
        <taxon>Pseudomonadota</taxon>
        <taxon>Gammaproteobacteria</taxon>
        <taxon>Vibrionales</taxon>
        <taxon>Vibrionaceae</taxon>
        <taxon>Vibrio</taxon>
    </lineage>
</organism>
<accession>A0ABV4N8M1</accession>
<gene>
    <name evidence="1" type="ORF">AB4566_05650</name>
</gene>